<dbReference type="InterPro" id="IPR036249">
    <property type="entry name" value="Thioredoxin-like_sf"/>
</dbReference>
<sequence>MQIEDIEYEENSDSICFFCCFCCKEEVNNPDLNKNKHDYGWFIKKPYTETGYLVPIEKRQWGGKTLKSLREKNPVTCSLPSPEESILISNGKKAWETDVSSTGFAVMNVADVNNLLRRRLSLCLHVTEEDQTGERGEALLPQMSTFSEATPYLLSHLVKETPNDMQRHSLSLIDSSTDGRRGSLVKLDIERFRSSKEFEYNQMHSMENVSDNDFLESLVKTSNFIREALEKDWPQTKNYVKWLENHVKSSKFMEKASKHQEKWMVVLYTSSEGTLDELTNFRCMLVRLLLQHHCIVYEERDVQLPQFQEEFQERLEGDKLNIPQVYMQGLNIGGYRVMYAIHKQKLAGVIFQKFIISPQEYGNWMFSKESNKANLTLDVNLKAFPALQALAGSWTNDKLLPHHLEFVTLGKLVVKHARETWYMMSTQPHTEPDLRRYALLRLTIIQALIAMNKVYKQYVNKIEQEAPNKMRRKLSWLPRLSKQIPKD</sequence>
<name>A0A3S1ABN4_ELYCH</name>
<dbReference type="STRING" id="188477.A0A3S1ABN4"/>
<gene>
    <name evidence="1" type="ORF">EGW08_004532</name>
</gene>
<dbReference type="AlphaFoldDB" id="A0A3S1ABN4"/>
<dbReference type="Proteomes" id="UP000271974">
    <property type="component" value="Unassembled WGS sequence"/>
</dbReference>
<dbReference type="EMBL" id="RQTK01000103">
    <property type="protein sequence ID" value="RUS87691.1"/>
    <property type="molecule type" value="Genomic_DNA"/>
</dbReference>
<evidence type="ECO:0000313" key="1">
    <source>
        <dbReference type="EMBL" id="RUS87691.1"/>
    </source>
</evidence>
<comment type="caution">
    <text evidence="1">The sequence shown here is derived from an EMBL/GenBank/DDBJ whole genome shotgun (WGS) entry which is preliminary data.</text>
</comment>
<keyword evidence="2" id="KW-1185">Reference proteome</keyword>
<proteinExistence type="predicted"/>
<evidence type="ECO:0000313" key="2">
    <source>
        <dbReference type="Proteomes" id="UP000271974"/>
    </source>
</evidence>
<dbReference type="PROSITE" id="PS51354">
    <property type="entry name" value="GLUTAREDOXIN_2"/>
    <property type="match status" value="1"/>
</dbReference>
<accession>A0A3S1ABN4</accession>
<organism evidence="1 2">
    <name type="scientific">Elysia chlorotica</name>
    <name type="common">Eastern emerald elysia</name>
    <name type="synonym">Sea slug</name>
    <dbReference type="NCBI Taxonomy" id="188477"/>
    <lineage>
        <taxon>Eukaryota</taxon>
        <taxon>Metazoa</taxon>
        <taxon>Spiralia</taxon>
        <taxon>Lophotrochozoa</taxon>
        <taxon>Mollusca</taxon>
        <taxon>Gastropoda</taxon>
        <taxon>Heterobranchia</taxon>
        <taxon>Euthyneura</taxon>
        <taxon>Panpulmonata</taxon>
        <taxon>Sacoglossa</taxon>
        <taxon>Placobranchoidea</taxon>
        <taxon>Plakobranchidae</taxon>
        <taxon>Elysia</taxon>
    </lineage>
</organism>
<dbReference type="SUPFAM" id="SSF52833">
    <property type="entry name" value="Thioredoxin-like"/>
    <property type="match status" value="1"/>
</dbReference>
<protein>
    <submittedName>
        <fullName evidence="1">Uncharacterized protein</fullName>
    </submittedName>
</protein>
<dbReference type="OrthoDB" id="423313at2759"/>
<reference evidence="1 2" key="1">
    <citation type="submission" date="2019-01" db="EMBL/GenBank/DDBJ databases">
        <title>A draft genome assembly of the solar-powered sea slug Elysia chlorotica.</title>
        <authorList>
            <person name="Cai H."/>
            <person name="Li Q."/>
            <person name="Fang X."/>
            <person name="Li J."/>
            <person name="Curtis N.E."/>
            <person name="Altenburger A."/>
            <person name="Shibata T."/>
            <person name="Feng M."/>
            <person name="Maeda T."/>
            <person name="Schwartz J.A."/>
            <person name="Shigenobu S."/>
            <person name="Lundholm N."/>
            <person name="Nishiyama T."/>
            <person name="Yang H."/>
            <person name="Hasebe M."/>
            <person name="Li S."/>
            <person name="Pierce S.K."/>
            <person name="Wang J."/>
        </authorList>
    </citation>
    <scope>NUCLEOTIDE SEQUENCE [LARGE SCALE GENOMIC DNA]</scope>
    <source>
        <strain evidence="1">EC2010</strain>
        <tissue evidence="1">Whole organism of an adult</tissue>
    </source>
</reference>